<sequence length="220" mass="25099">MNLNEQSSQIPIQLDTNGFAITCLDISVSKQCIAFGDQTGLIHLFSDRMEPVFNENAWPTEFPNPITLHPAVNIDDTEPPYAIFPLPFPADDHYASDWPEQLCLRRQSDPVPQKVMESMRMVQFVGYAHNPRADTLLRGFNVCPYTTSAQDKCFMNMVKVDQAVRIPKFYLHCEGWPASNAEETNYKRYNRTEFNTIACYDETNPACMLLLVTLTYLLGT</sequence>
<dbReference type="GO" id="GO:0000289">
    <property type="term" value="P:nuclear-transcribed mRNA poly(A) tail shortening"/>
    <property type="evidence" value="ECO:0007669"/>
    <property type="project" value="TreeGrafter"/>
</dbReference>
<dbReference type="OrthoDB" id="16516at2759"/>
<reference evidence="1 2" key="2">
    <citation type="submission" date="2018-11" db="EMBL/GenBank/DDBJ databases">
        <authorList>
            <consortium name="Pathogen Informatics"/>
        </authorList>
    </citation>
    <scope>NUCLEOTIDE SEQUENCE [LARGE SCALE GENOMIC DNA]</scope>
</reference>
<evidence type="ECO:0000313" key="1">
    <source>
        <dbReference type="EMBL" id="VDN29527.1"/>
    </source>
</evidence>
<dbReference type="InterPro" id="IPR050785">
    <property type="entry name" value="PAN2-PAN3_catalytic_subunit"/>
</dbReference>
<dbReference type="Proteomes" id="UP000271098">
    <property type="component" value="Unassembled WGS sequence"/>
</dbReference>
<dbReference type="WBParaSite" id="GPUH_0001731501-mRNA-1">
    <property type="protein sequence ID" value="GPUH_0001731501-mRNA-1"/>
    <property type="gene ID" value="GPUH_0001731501"/>
</dbReference>
<dbReference type="GO" id="GO:0031251">
    <property type="term" value="C:PAN complex"/>
    <property type="evidence" value="ECO:0007669"/>
    <property type="project" value="TreeGrafter"/>
</dbReference>
<reference evidence="3" key="1">
    <citation type="submission" date="2016-06" db="UniProtKB">
        <authorList>
            <consortium name="WormBaseParasite"/>
        </authorList>
    </citation>
    <scope>IDENTIFICATION</scope>
</reference>
<proteinExistence type="predicted"/>
<gene>
    <name evidence="1" type="ORF">GPUH_LOCUS17293</name>
</gene>
<dbReference type="GO" id="GO:0000932">
    <property type="term" value="C:P-body"/>
    <property type="evidence" value="ECO:0007669"/>
    <property type="project" value="TreeGrafter"/>
</dbReference>
<evidence type="ECO:0000313" key="3">
    <source>
        <dbReference type="WBParaSite" id="GPUH_0001731501-mRNA-1"/>
    </source>
</evidence>
<dbReference type="GO" id="GO:0004535">
    <property type="term" value="F:poly(A)-specific ribonuclease activity"/>
    <property type="evidence" value="ECO:0007669"/>
    <property type="project" value="TreeGrafter"/>
</dbReference>
<keyword evidence="2" id="KW-1185">Reference proteome</keyword>
<dbReference type="AlphaFoldDB" id="A0A183E8K2"/>
<protein>
    <submittedName>
        <fullName evidence="3">Rab3 GTPase-activating protein catalytic subunit</fullName>
    </submittedName>
</protein>
<dbReference type="PANTHER" id="PTHR15728">
    <property type="entry name" value="DEADENYLATION COMPLEX CATALYTIC SUBUNIT PAN2"/>
    <property type="match status" value="1"/>
</dbReference>
<evidence type="ECO:0000313" key="2">
    <source>
        <dbReference type="Proteomes" id="UP000271098"/>
    </source>
</evidence>
<accession>A0A183E8K2</accession>
<dbReference type="EMBL" id="UYRT01084978">
    <property type="protein sequence ID" value="VDN29527.1"/>
    <property type="molecule type" value="Genomic_DNA"/>
</dbReference>
<name>A0A183E8K2_9BILA</name>
<organism evidence="3">
    <name type="scientific">Gongylonema pulchrum</name>
    <dbReference type="NCBI Taxonomy" id="637853"/>
    <lineage>
        <taxon>Eukaryota</taxon>
        <taxon>Metazoa</taxon>
        <taxon>Ecdysozoa</taxon>
        <taxon>Nematoda</taxon>
        <taxon>Chromadorea</taxon>
        <taxon>Rhabditida</taxon>
        <taxon>Spirurina</taxon>
        <taxon>Spiruromorpha</taxon>
        <taxon>Spiruroidea</taxon>
        <taxon>Gongylonematidae</taxon>
        <taxon>Gongylonema</taxon>
    </lineage>
</organism>
<dbReference type="PANTHER" id="PTHR15728:SF0">
    <property type="entry name" value="PAN2-PAN3 DEADENYLATION COMPLEX CATALYTIC SUBUNIT PAN2"/>
    <property type="match status" value="1"/>
</dbReference>